<dbReference type="EMBL" id="JAFEJS010000005">
    <property type="protein sequence ID" value="MBT1172903.1"/>
    <property type="molecule type" value="Genomic_DNA"/>
</dbReference>
<gene>
    <name evidence="2" type="ORF">JS528_05950</name>
</gene>
<dbReference type="Pfam" id="PF13416">
    <property type="entry name" value="SBP_bac_8"/>
    <property type="match status" value="1"/>
</dbReference>
<accession>A0ABS5UQ17</accession>
<dbReference type="Gene3D" id="3.40.190.10">
    <property type="entry name" value="Periplasmic binding protein-like II"/>
    <property type="match status" value="3"/>
</dbReference>
<dbReference type="CDD" id="cd13585">
    <property type="entry name" value="PBP2_TMBP_like"/>
    <property type="match status" value="1"/>
</dbReference>
<organism evidence="2 3">
    <name type="scientific">Bifidobacterium santillanense</name>
    <dbReference type="NCBI Taxonomy" id="2809028"/>
    <lineage>
        <taxon>Bacteria</taxon>
        <taxon>Bacillati</taxon>
        <taxon>Actinomycetota</taxon>
        <taxon>Actinomycetes</taxon>
        <taxon>Bifidobacteriales</taxon>
        <taxon>Bifidobacteriaceae</taxon>
        <taxon>Bifidobacterium</taxon>
    </lineage>
</organism>
<comment type="caution">
    <text evidence="2">The sequence shown here is derived from an EMBL/GenBank/DDBJ whole genome shotgun (WGS) entry which is preliminary data.</text>
</comment>
<protein>
    <submittedName>
        <fullName evidence="2">Sugar ABC transporter substrate-binding protein</fullName>
    </submittedName>
</protein>
<dbReference type="Proteomes" id="UP000773064">
    <property type="component" value="Unassembled WGS sequence"/>
</dbReference>
<evidence type="ECO:0000313" key="3">
    <source>
        <dbReference type="Proteomes" id="UP000773064"/>
    </source>
</evidence>
<proteinExistence type="predicted"/>
<feature type="signal peptide" evidence="1">
    <location>
        <begin position="1"/>
        <end position="25"/>
    </location>
</feature>
<dbReference type="InterPro" id="IPR050490">
    <property type="entry name" value="Bact_solute-bd_prot1"/>
</dbReference>
<dbReference type="SUPFAM" id="SSF53850">
    <property type="entry name" value="Periplasmic binding protein-like II"/>
    <property type="match status" value="1"/>
</dbReference>
<name>A0ABS5UQ17_9BIFI</name>
<evidence type="ECO:0000313" key="2">
    <source>
        <dbReference type="EMBL" id="MBT1172903.1"/>
    </source>
</evidence>
<keyword evidence="1" id="KW-0732">Signal</keyword>
<keyword evidence="3" id="KW-1185">Reference proteome</keyword>
<dbReference type="RefSeq" id="WP_214358176.1">
    <property type="nucleotide sequence ID" value="NZ_JAFEJS010000005.1"/>
</dbReference>
<evidence type="ECO:0000256" key="1">
    <source>
        <dbReference type="SAM" id="SignalP"/>
    </source>
</evidence>
<dbReference type="PANTHER" id="PTHR43649">
    <property type="entry name" value="ARABINOSE-BINDING PROTEIN-RELATED"/>
    <property type="match status" value="1"/>
</dbReference>
<dbReference type="PANTHER" id="PTHR43649:SF14">
    <property type="entry name" value="BLR3389 PROTEIN"/>
    <property type="match status" value="1"/>
</dbReference>
<sequence length="437" mass="46486">MISTRQGVRLVAAAAAAVMAAAPLAACGNSQSSAGNDDQGEILVWSWESAVKKMAKGFEKENPGVTVKVVNAGSSDEEYSALNNALAAGSGTPDIVQLNYDAITQFVLSDALEDLDQFGAASIMNKFTDSAKAGVTVNGKVYSMPGGMGPLAMFYNKEIFDKAGVTEPPKTWDEFYEAAKKIHALGDDYYITADSGSEAGNAMSMMWSAGAQPFGVGESSVKIDLTGDKGTQRYIGFWQKMIDEHLIDTKTSWWTDEWYRALADGKNAAVLAGGWMPITLKSSVGSASGKFRVALAPKGDGSSTNSESGGGGYSIVKGSRNAKLAYRFLQYIGYGGGHKIQVDMGAFPAVLSTLDDPDWLGKTDDYFGGQKINEVLAEAEKSVTAGFPFLPYQAYANKVYSDTVGKAYAGGTTLEQGFSQWQDKLVAYGKEQGFTVK</sequence>
<dbReference type="InterPro" id="IPR006059">
    <property type="entry name" value="SBP"/>
</dbReference>
<reference evidence="2 3" key="1">
    <citation type="journal article" date="2021" name="Environ. Microbiol.">
        <title>Genetic insights into the dark matter of the mammalian gut microbiota through targeted genome reconstruction.</title>
        <authorList>
            <person name="Lugli G.A."/>
            <person name="Alessandri G."/>
            <person name="Milani C."/>
            <person name="Viappiani A."/>
            <person name="Fontana F."/>
            <person name="Tarracchini C."/>
            <person name="Mancabelli L."/>
            <person name="Argentini C."/>
            <person name="Ruiz L."/>
            <person name="Margolles A."/>
            <person name="van Sinderen D."/>
            <person name="Turroni F."/>
            <person name="Ventura M."/>
        </authorList>
    </citation>
    <scope>NUCLEOTIDE SEQUENCE [LARGE SCALE GENOMIC DNA]</scope>
    <source>
        <strain evidence="2 3">MA2</strain>
    </source>
</reference>
<feature type="chain" id="PRO_5046976825" evidence="1">
    <location>
        <begin position="26"/>
        <end position="437"/>
    </location>
</feature>